<comment type="function">
    <text evidence="15 17">DNA polymerase III is a complex, multichain enzyme responsible for most of the replicative synthesis in bacteria. The epsilon subunit contain the editing function and is a proofreading 3'-5' exonuclease.</text>
</comment>
<gene>
    <name evidence="17 19" type="primary">dnaQ</name>
    <name evidence="19" type="ORF">OE747_15970</name>
</gene>
<evidence type="ECO:0000313" key="20">
    <source>
        <dbReference type="Proteomes" id="UP001320899"/>
    </source>
</evidence>
<dbReference type="NCBIfam" id="NF004316">
    <property type="entry name" value="PRK05711.1"/>
    <property type="match status" value="1"/>
</dbReference>
<evidence type="ECO:0000256" key="2">
    <source>
        <dbReference type="ARBA" id="ARBA00001946"/>
    </source>
</evidence>
<dbReference type="GO" id="GO:0003887">
    <property type="term" value="F:DNA-directed DNA polymerase activity"/>
    <property type="evidence" value="ECO:0007669"/>
    <property type="project" value="UniProtKB-EC"/>
</dbReference>
<comment type="cofactor">
    <cofactor evidence="1 17">
        <name>Mn(2+)</name>
        <dbReference type="ChEBI" id="CHEBI:29035"/>
    </cofactor>
</comment>
<dbReference type="RefSeq" id="WP_263829555.1">
    <property type="nucleotide sequence ID" value="NZ_JAOWLB010000012.1"/>
</dbReference>
<dbReference type="InterPro" id="IPR012337">
    <property type="entry name" value="RNaseH-like_sf"/>
</dbReference>
<keyword evidence="20" id="KW-1185">Reference proteome</keyword>
<evidence type="ECO:0000256" key="3">
    <source>
        <dbReference type="ARBA" id="ARBA00012417"/>
    </source>
</evidence>
<evidence type="ECO:0000256" key="15">
    <source>
        <dbReference type="ARBA" id="ARBA00025483"/>
    </source>
</evidence>
<keyword evidence="14 17" id="KW-0464">Manganese</keyword>
<keyword evidence="8 17" id="KW-0540">Nuclease</keyword>
<dbReference type="EMBL" id="JAOWLB010000012">
    <property type="protein sequence ID" value="MCV2889842.1"/>
    <property type="molecule type" value="Genomic_DNA"/>
</dbReference>
<evidence type="ECO:0000256" key="13">
    <source>
        <dbReference type="ARBA" id="ARBA00022932"/>
    </source>
</evidence>
<dbReference type="CDD" id="cd06131">
    <property type="entry name" value="DNA_pol_III_epsilon_Ecoli_like"/>
    <property type="match status" value="1"/>
</dbReference>
<evidence type="ECO:0000256" key="9">
    <source>
        <dbReference type="ARBA" id="ARBA00022723"/>
    </source>
</evidence>
<evidence type="ECO:0000256" key="11">
    <source>
        <dbReference type="ARBA" id="ARBA00022839"/>
    </source>
</evidence>
<evidence type="ECO:0000256" key="10">
    <source>
        <dbReference type="ARBA" id="ARBA00022801"/>
    </source>
</evidence>
<evidence type="ECO:0000259" key="18">
    <source>
        <dbReference type="SMART" id="SM00479"/>
    </source>
</evidence>
<evidence type="ECO:0000256" key="6">
    <source>
        <dbReference type="ARBA" id="ARBA00022695"/>
    </source>
</evidence>
<comment type="cofactor">
    <cofactor evidence="2 17">
        <name>Mg(2+)</name>
        <dbReference type="ChEBI" id="CHEBI:18420"/>
    </cofactor>
</comment>
<dbReference type="Proteomes" id="UP001320899">
    <property type="component" value="Unassembled WGS sequence"/>
</dbReference>
<comment type="catalytic activity">
    <reaction evidence="16 17">
        <text>DNA(n) + a 2'-deoxyribonucleoside 5'-triphosphate = DNA(n+1) + diphosphate</text>
        <dbReference type="Rhea" id="RHEA:22508"/>
        <dbReference type="Rhea" id="RHEA-COMP:17339"/>
        <dbReference type="Rhea" id="RHEA-COMP:17340"/>
        <dbReference type="ChEBI" id="CHEBI:33019"/>
        <dbReference type="ChEBI" id="CHEBI:61560"/>
        <dbReference type="ChEBI" id="CHEBI:173112"/>
        <dbReference type="EC" id="2.7.7.7"/>
    </reaction>
</comment>
<comment type="caution">
    <text evidence="19">The sequence shown here is derived from an EMBL/GenBank/DDBJ whole genome shotgun (WGS) entry which is preliminary data.</text>
</comment>
<evidence type="ECO:0000256" key="14">
    <source>
        <dbReference type="ARBA" id="ARBA00023211"/>
    </source>
</evidence>
<evidence type="ECO:0000256" key="16">
    <source>
        <dbReference type="ARBA" id="ARBA00049244"/>
    </source>
</evidence>
<proteinExistence type="predicted"/>
<dbReference type="EC" id="2.7.7.7" evidence="3 17"/>
<evidence type="ECO:0000256" key="12">
    <source>
        <dbReference type="ARBA" id="ARBA00022842"/>
    </source>
</evidence>
<name>A0ABT3AMC0_9RHOB</name>
<evidence type="ECO:0000256" key="4">
    <source>
        <dbReference type="ARBA" id="ARBA00020352"/>
    </source>
</evidence>
<evidence type="ECO:0000256" key="7">
    <source>
        <dbReference type="ARBA" id="ARBA00022705"/>
    </source>
</evidence>
<dbReference type="InterPro" id="IPR013520">
    <property type="entry name" value="Ribonucl_H"/>
</dbReference>
<keyword evidence="13 17" id="KW-0239">DNA-directed DNA polymerase</keyword>
<dbReference type="NCBIfam" id="TIGR00573">
    <property type="entry name" value="dnaq"/>
    <property type="match status" value="1"/>
</dbReference>
<evidence type="ECO:0000256" key="17">
    <source>
        <dbReference type="RuleBase" id="RU364087"/>
    </source>
</evidence>
<dbReference type="Gene3D" id="3.30.420.10">
    <property type="entry name" value="Ribonuclease H-like superfamily/Ribonuclease H"/>
    <property type="match status" value="1"/>
</dbReference>
<dbReference type="SUPFAM" id="SSF53098">
    <property type="entry name" value="Ribonuclease H-like"/>
    <property type="match status" value="1"/>
</dbReference>
<keyword evidence="11 17" id="KW-0269">Exonuclease</keyword>
<dbReference type="Pfam" id="PF00929">
    <property type="entry name" value="RNase_T"/>
    <property type="match status" value="1"/>
</dbReference>
<accession>A0ABT3AMC0</accession>
<evidence type="ECO:0000256" key="5">
    <source>
        <dbReference type="ARBA" id="ARBA00022679"/>
    </source>
</evidence>
<evidence type="ECO:0000256" key="8">
    <source>
        <dbReference type="ARBA" id="ARBA00022722"/>
    </source>
</evidence>
<dbReference type="InterPro" id="IPR006054">
    <property type="entry name" value="DnaQ"/>
</dbReference>
<dbReference type="PANTHER" id="PTHR30231">
    <property type="entry name" value="DNA POLYMERASE III SUBUNIT EPSILON"/>
    <property type="match status" value="1"/>
</dbReference>
<keyword evidence="9 17" id="KW-0479">Metal-binding</keyword>
<comment type="subunit">
    <text evidence="17">DNA polymerase III contains a core (composed of alpha, epsilon and theta chains) that associates with a tau subunit. This core dimerizes to form the POLIII' complex. PolIII' associates with the gamma complex (composed of gamma, delta, delta', psi and chi chains) and with the beta chain to form the complete DNA polymerase III complex.</text>
</comment>
<keyword evidence="6 17" id="KW-0548">Nucleotidyltransferase</keyword>
<organism evidence="19 20">
    <name type="scientific">Ruegeria aquimaris</name>
    <dbReference type="NCBI Taxonomy" id="2984333"/>
    <lineage>
        <taxon>Bacteria</taxon>
        <taxon>Pseudomonadati</taxon>
        <taxon>Pseudomonadota</taxon>
        <taxon>Alphaproteobacteria</taxon>
        <taxon>Rhodobacterales</taxon>
        <taxon>Roseobacteraceae</taxon>
        <taxon>Ruegeria</taxon>
    </lineage>
</organism>
<reference evidence="19 20" key="1">
    <citation type="submission" date="2022-10" db="EMBL/GenBank/DDBJ databases">
        <title>Ruegeria sp. nov., isolated from ocean surface sediments.</title>
        <authorList>
            <person name="He W."/>
            <person name="Xue H.-P."/>
            <person name="Zhang D.-F."/>
        </authorList>
    </citation>
    <scope>NUCLEOTIDE SEQUENCE [LARGE SCALE GENOMIC DNA]</scope>
    <source>
        <strain evidence="19 20">XHP0148</strain>
    </source>
</reference>
<protein>
    <recommendedName>
        <fullName evidence="4 17">DNA polymerase III subunit epsilon</fullName>
        <ecNumber evidence="3 17">2.7.7.7</ecNumber>
    </recommendedName>
</protein>
<dbReference type="NCBIfam" id="TIGR01406">
    <property type="entry name" value="dnaQ_proteo"/>
    <property type="match status" value="1"/>
</dbReference>
<evidence type="ECO:0000256" key="1">
    <source>
        <dbReference type="ARBA" id="ARBA00001936"/>
    </source>
</evidence>
<dbReference type="PANTHER" id="PTHR30231:SF41">
    <property type="entry name" value="DNA POLYMERASE III SUBUNIT EPSILON"/>
    <property type="match status" value="1"/>
</dbReference>
<dbReference type="SMART" id="SM00479">
    <property type="entry name" value="EXOIII"/>
    <property type="match status" value="1"/>
</dbReference>
<sequence>MREIVLDTETTGFDPETGDRIVEIGAIELWNHVATGETYHQYINPERMMPAEAFGVHGIGPDILEPPQQPQPGQVTLKDKPVFARVGEAFRDFIGDAKLVIHNAAFDMKFLNAELRWMGLPEIPFDRAIDTLALARRKFPGSPATLDALCRRFGIDNSNRVLHGALLDSEILAEVYLELIGGKQPDFGLSAVVNTGAGPTETWRAYPRPAPLPPRLTEDERAAHEAFVDKLGDKAVWKRA</sequence>
<keyword evidence="10 17" id="KW-0378">Hydrolase</keyword>
<feature type="domain" description="Exonuclease" evidence="18">
    <location>
        <begin position="2"/>
        <end position="185"/>
    </location>
</feature>
<evidence type="ECO:0000313" key="19">
    <source>
        <dbReference type="EMBL" id="MCV2889842.1"/>
    </source>
</evidence>
<keyword evidence="7 17" id="KW-0235">DNA replication</keyword>
<dbReference type="InterPro" id="IPR036397">
    <property type="entry name" value="RNaseH_sf"/>
</dbReference>
<keyword evidence="5 17" id="KW-0808">Transferase</keyword>
<keyword evidence="12 17" id="KW-0460">Magnesium</keyword>
<dbReference type="InterPro" id="IPR006309">
    <property type="entry name" value="DnaQ_proteo"/>
</dbReference>